<evidence type="ECO:0000313" key="4">
    <source>
        <dbReference type="Proteomes" id="UP000011761"/>
    </source>
</evidence>
<keyword evidence="4" id="KW-1185">Reference proteome</keyword>
<organism evidence="3 4">
    <name type="scientific">Baudoinia panamericana (strain UAMH 10762)</name>
    <name type="common">Angels' share fungus</name>
    <name type="synonym">Baudoinia compniacensis (strain UAMH 10762)</name>
    <dbReference type="NCBI Taxonomy" id="717646"/>
    <lineage>
        <taxon>Eukaryota</taxon>
        <taxon>Fungi</taxon>
        <taxon>Dikarya</taxon>
        <taxon>Ascomycota</taxon>
        <taxon>Pezizomycotina</taxon>
        <taxon>Dothideomycetes</taxon>
        <taxon>Dothideomycetidae</taxon>
        <taxon>Mycosphaerellales</taxon>
        <taxon>Teratosphaeriaceae</taxon>
        <taxon>Baudoinia</taxon>
    </lineage>
</organism>
<dbReference type="eggNOG" id="KOG4562">
    <property type="taxonomic scope" value="Eukaryota"/>
</dbReference>
<protein>
    <recommendedName>
        <fullName evidence="2">MAGE domain-containing protein</fullName>
    </recommendedName>
</protein>
<gene>
    <name evidence="3" type="ORF">BAUCODRAFT_29131</name>
</gene>
<dbReference type="PROSITE" id="PS50838">
    <property type="entry name" value="MAGE"/>
    <property type="match status" value="1"/>
</dbReference>
<dbReference type="HOGENOM" id="CLU_048908_1_0_1"/>
<evidence type="ECO:0000313" key="3">
    <source>
        <dbReference type="EMBL" id="EMD00767.1"/>
    </source>
</evidence>
<dbReference type="GO" id="GO:0005634">
    <property type="term" value="C:nucleus"/>
    <property type="evidence" value="ECO:0007669"/>
    <property type="project" value="TreeGrafter"/>
</dbReference>
<dbReference type="STRING" id="717646.M2MUZ1"/>
<dbReference type="PANTHER" id="PTHR11736:SF14">
    <property type="entry name" value="NSE3 HOMOLOG, SMC5-SMC6 COMPLEX COMPONENT"/>
    <property type="match status" value="1"/>
</dbReference>
<reference evidence="3 4" key="1">
    <citation type="journal article" date="2012" name="PLoS Pathog.">
        <title>Diverse lifestyles and strategies of plant pathogenesis encoded in the genomes of eighteen Dothideomycetes fungi.</title>
        <authorList>
            <person name="Ohm R.A."/>
            <person name="Feau N."/>
            <person name="Henrissat B."/>
            <person name="Schoch C.L."/>
            <person name="Horwitz B.A."/>
            <person name="Barry K.W."/>
            <person name="Condon B.J."/>
            <person name="Copeland A.C."/>
            <person name="Dhillon B."/>
            <person name="Glaser F."/>
            <person name="Hesse C.N."/>
            <person name="Kosti I."/>
            <person name="LaButti K."/>
            <person name="Lindquist E.A."/>
            <person name="Lucas S."/>
            <person name="Salamov A.A."/>
            <person name="Bradshaw R.E."/>
            <person name="Ciuffetti L."/>
            <person name="Hamelin R.C."/>
            <person name="Kema G.H.J."/>
            <person name="Lawrence C."/>
            <person name="Scott J.A."/>
            <person name="Spatafora J.W."/>
            <person name="Turgeon B.G."/>
            <person name="de Wit P.J.G.M."/>
            <person name="Zhong S."/>
            <person name="Goodwin S.B."/>
            <person name="Grigoriev I.V."/>
        </authorList>
    </citation>
    <scope>NUCLEOTIDE SEQUENCE [LARGE SCALE GENOMIC DNA]</scope>
    <source>
        <strain evidence="3 4">UAMH 10762</strain>
    </source>
</reference>
<dbReference type="KEGG" id="bcom:BAUCODRAFT_29131"/>
<feature type="compositionally biased region" description="Basic and acidic residues" evidence="1">
    <location>
        <begin position="11"/>
        <end position="22"/>
    </location>
</feature>
<dbReference type="InterPro" id="IPR041899">
    <property type="entry name" value="MAGE_WH2"/>
</dbReference>
<evidence type="ECO:0000256" key="1">
    <source>
        <dbReference type="SAM" id="MobiDB-lite"/>
    </source>
</evidence>
<feature type="compositionally biased region" description="Basic and acidic residues" evidence="1">
    <location>
        <begin position="294"/>
        <end position="315"/>
    </location>
</feature>
<dbReference type="AlphaFoldDB" id="M2MUZ1"/>
<sequence length="329" mass="36941">MPLTQGRKRRSQPDADAEHEASPEPASQRRRMGGHERDAEGSYGDDDGAMQSSDSLDTMVKKLVRLALACEYQRKPIRRQDISEKVLGSAGRQFKTVFAQAQLQLRSVFGMEMAELPAREKVTLAQKRAAKSQSQTSKPTVSYILISVLPSKFHDPEVLQPPSAPTVAEESKYVAIYTLLVSLVTLSGGSLPEAKMKRYLRRVNMEDTTSVAGYQKTEQLLKRMEREGYINKIREPTGAGEEDIYWTVGPRGKVEVGDEAVRSMARAVYGDLDEEAERDLDRRLERSLAIGEKVVPKERNAEPKKKCGRRRKDEHGEEEGDAEEEEESD</sequence>
<feature type="compositionally biased region" description="Basic residues" evidence="1">
    <location>
        <begin position="1"/>
        <end position="10"/>
    </location>
</feature>
<dbReference type="PANTHER" id="PTHR11736">
    <property type="entry name" value="MELANOMA-ASSOCIATED ANTIGEN MAGE ANTIGEN"/>
    <property type="match status" value="1"/>
</dbReference>
<feature type="compositionally biased region" description="Acidic residues" evidence="1">
    <location>
        <begin position="316"/>
        <end position="329"/>
    </location>
</feature>
<name>M2MUZ1_BAUPA</name>
<dbReference type="InterPro" id="IPR002190">
    <property type="entry name" value="MHD_dom"/>
</dbReference>
<feature type="region of interest" description="Disordered" evidence="1">
    <location>
        <begin position="291"/>
        <end position="329"/>
    </location>
</feature>
<dbReference type="OrthoDB" id="205198at2759"/>
<accession>M2MUZ1</accession>
<dbReference type="EMBL" id="KB445550">
    <property type="protein sequence ID" value="EMD00767.1"/>
    <property type="molecule type" value="Genomic_DNA"/>
</dbReference>
<dbReference type="RefSeq" id="XP_007671951.1">
    <property type="nucleotide sequence ID" value="XM_007673761.1"/>
</dbReference>
<dbReference type="SMART" id="SM01373">
    <property type="entry name" value="MAGE"/>
    <property type="match status" value="1"/>
</dbReference>
<dbReference type="Proteomes" id="UP000011761">
    <property type="component" value="Unassembled WGS sequence"/>
</dbReference>
<feature type="region of interest" description="Disordered" evidence="1">
    <location>
        <begin position="1"/>
        <end position="53"/>
    </location>
</feature>
<dbReference type="Gene3D" id="1.10.10.1200">
    <property type="entry name" value="MAGE homology domain, winged helix WH1 motif"/>
    <property type="match status" value="1"/>
</dbReference>
<dbReference type="Pfam" id="PF01454">
    <property type="entry name" value="MAGE"/>
    <property type="match status" value="1"/>
</dbReference>
<dbReference type="InterPro" id="IPR037445">
    <property type="entry name" value="MAGE"/>
</dbReference>
<evidence type="ECO:0000259" key="2">
    <source>
        <dbReference type="PROSITE" id="PS50838"/>
    </source>
</evidence>
<dbReference type="GeneID" id="19110857"/>
<dbReference type="Gene3D" id="1.10.10.1210">
    <property type="entry name" value="MAGE homology domain, winged helix WH2 motif"/>
    <property type="match status" value="1"/>
</dbReference>
<dbReference type="OMA" id="GMQMVEQ"/>
<feature type="domain" description="MAGE" evidence="2">
    <location>
        <begin position="56"/>
        <end position="256"/>
    </location>
</feature>
<dbReference type="InterPro" id="IPR041898">
    <property type="entry name" value="MAGE_WH1"/>
</dbReference>
<proteinExistence type="predicted"/>
<dbReference type="GO" id="GO:0006281">
    <property type="term" value="P:DNA repair"/>
    <property type="evidence" value="ECO:0007669"/>
    <property type="project" value="TreeGrafter"/>
</dbReference>